<dbReference type="RefSeq" id="WP_272102618.1">
    <property type="nucleotide sequence ID" value="NZ_JAQNDK010000005.1"/>
</dbReference>
<keyword evidence="2" id="KW-0732">Signal</keyword>
<evidence type="ECO:0000313" key="4">
    <source>
        <dbReference type="Proteomes" id="UP001217485"/>
    </source>
</evidence>
<organism evidence="3 4">
    <name type="scientific">Sorangium atrum</name>
    <dbReference type="NCBI Taxonomy" id="2995308"/>
    <lineage>
        <taxon>Bacteria</taxon>
        <taxon>Pseudomonadati</taxon>
        <taxon>Myxococcota</taxon>
        <taxon>Polyangia</taxon>
        <taxon>Polyangiales</taxon>
        <taxon>Polyangiaceae</taxon>
        <taxon>Sorangium</taxon>
    </lineage>
</organism>
<dbReference type="PANTHER" id="PTHR30203">
    <property type="entry name" value="OUTER MEMBRANE CATION EFFLUX PROTEIN"/>
    <property type="match status" value="1"/>
</dbReference>
<gene>
    <name evidence="3" type="ORF">POL72_42620</name>
</gene>
<feature type="chain" id="PRO_5047176711" evidence="2">
    <location>
        <begin position="25"/>
        <end position="472"/>
    </location>
</feature>
<dbReference type="InterPro" id="IPR003423">
    <property type="entry name" value="OMP_efflux"/>
</dbReference>
<dbReference type="Proteomes" id="UP001217485">
    <property type="component" value="Unassembled WGS sequence"/>
</dbReference>
<protein>
    <submittedName>
        <fullName evidence="3">TolC family protein</fullName>
    </submittedName>
</protein>
<evidence type="ECO:0000256" key="1">
    <source>
        <dbReference type="ARBA" id="ARBA00007613"/>
    </source>
</evidence>
<accession>A0ABT5CDI5</accession>
<dbReference type="Gene3D" id="1.20.1600.10">
    <property type="entry name" value="Outer membrane efflux proteins (OEP)"/>
    <property type="match status" value="1"/>
</dbReference>
<evidence type="ECO:0000313" key="3">
    <source>
        <dbReference type="EMBL" id="MDC0684491.1"/>
    </source>
</evidence>
<proteinExistence type="inferred from homology"/>
<comment type="similarity">
    <text evidence="1">Belongs to the outer membrane factor (OMF) (TC 1.B.17) family.</text>
</comment>
<comment type="caution">
    <text evidence="3">The sequence shown here is derived from an EMBL/GenBank/DDBJ whole genome shotgun (WGS) entry which is preliminary data.</text>
</comment>
<dbReference type="EMBL" id="JAQNDK010000005">
    <property type="protein sequence ID" value="MDC0684491.1"/>
    <property type="molecule type" value="Genomic_DNA"/>
</dbReference>
<dbReference type="PANTHER" id="PTHR30203:SF24">
    <property type="entry name" value="BLR4935 PROTEIN"/>
    <property type="match status" value="1"/>
</dbReference>
<dbReference type="Pfam" id="PF02321">
    <property type="entry name" value="OEP"/>
    <property type="match status" value="2"/>
</dbReference>
<reference evidence="3 4" key="1">
    <citation type="submission" date="2023-01" db="EMBL/GenBank/DDBJ databases">
        <title>Minimal conservation of predation-associated metabolite biosynthetic gene clusters underscores biosynthetic potential of Myxococcota including descriptions for ten novel species: Archangium lansinium sp. nov., Myxococcus landrumus sp. nov., Nannocystis bai.</title>
        <authorList>
            <person name="Ahearne A."/>
            <person name="Stevens C."/>
            <person name="Dowd S."/>
        </authorList>
    </citation>
    <scope>NUCLEOTIDE SEQUENCE [LARGE SCALE GENOMIC DNA]</scope>
    <source>
        <strain evidence="3 4">WIWO2</strain>
    </source>
</reference>
<dbReference type="PROSITE" id="PS51257">
    <property type="entry name" value="PROKAR_LIPOPROTEIN"/>
    <property type="match status" value="1"/>
</dbReference>
<dbReference type="SUPFAM" id="SSF56954">
    <property type="entry name" value="Outer membrane efflux proteins (OEP)"/>
    <property type="match status" value="1"/>
</dbReference>
<evidence type="ECO:0000256" key="2">
    <source>
        <dbReference type="SAM" id="SignalP"/>
    </source>
</evidence>
<keyword evidence="4" id="KW-1185">Reference proteome</keyword>
<dbReference type="InterPro" id="IPR010131">
    <property type="entry name" value="MdtP/NodT-like"/>
</dbReference>
<feature type="signal peptide" evidence="2">
    <location>
        <begin position="1"/>
        <end position="24"/>
    </location>
</feature>
<name>A0ABT5CDI5_9BACT</name>
<sequence>MRIDPWRARLLAAGLSLSAAAGCAAPSAASDLGRIRELSHLDLPSSTAAEEVEPAATSDARPLLSRPLTADAAVRVALLNNRELRAALREIGVARGHLVQAGVLPNPELEVQVTPRQGTLEHTRVELGVEFDLTSAILAPLGERAARADHEAARYRAAGAVVELGYSVRAAFYAAQATQQRLAIANRALDAFTAARDAARALFEAGNVPELDVATQEAGYEAARVAVAGIELGLLDRREQLQRLLGLSGAETSWRIADEIPRPPEKLAMPPRPEARALSASLELAELRSRLEAAAGRAGLARTAGWLPDLSVGVRGEREDEVWQVGAGLRLTLPLFDRKQGATMAHAAEFDSLLERYHGRAIDVRSAVRAAQNRLASAHARVLHHQRVLVPARTRVLEQTLLQYNAMQVGVFELLQARREQLDAELAQVDALRDYWTSRAAFDAILAGRRVEVMGTIAPAPMSGAAESGGGH</sequence>